<dbReference type="EMBL" id="VOAH01000005">
    <property type="protein sequence ID" value="TVP40896.1"/>
    <property type="molecule type" value="Genomic_DNA"/>
</dbReference>
<proteinExistence type="predicted"/>
<comment type="caution">
    <text evidence="1">The sequence shown here is derived from an EMBL/GenBank/DDBJ whole genome shotgun (WGS) entry which is preliminary data.</text>
</comment>
<dbReference type="Proteomes" id="UP000315289">
    <property type="component" value="Unassembled WGS sequence"/>
</dbReference>
<sequence length="62" mass="7071">MKKLLFFKSENANECHMTKIVKLRVIPPPKEGIRTVFSTHDKDALVKGLTLSPLFVETVNLF</sequence>
<protein>
    <submittedName>
        <fullName evidence="1">Uncharacterized protein</fullName>
    </submittedName>
</protein>
<dbReference type="RefSeq" id="WP_222424818.1">
    <property type="nucleotide sequence ID" value="NZ_ML675581.1"/>
</dbReference>
<evidence type="ECO:0000313" key="1">
    <source>
        <dbReference type="EMBL" id="TVP40896.1"/>
    </source>
</evidence>
<evidence type="ECO:0000313" key="2">
    <source>
        <dbReference type="Proteomes" id="UP000315289"/>
    </source>
</evidence>
<gene>
    <name evidence="1" type="ORF">NARC_50077</name>
</gene>
<name>A0A557SWB6_9ARCH</name>
<organism evidence="1 2">
    <name type="scientific">Candidatus Nitrosocosmicus arcticus</name>
    <dbReference type="NCBI Taxonomy" id="2035267"/>
    <lineage>
        <taxon>Archaea</taxon>
        <taxon>Nitrososphaerota</taxon>
        <taxon>Nitrososphaeria</taxon>
        <taxon>Nitrososphaerales</taxon>
        <taxon>Nitrososphaeraceae</taxon>
        <taxon>Candidatus Nitrosocosmicus</taxon>
    </lineage>
</organism>
<reference evidence="1 2" key="1">
    <citation type="journal article" date="2019" name="Front. Microbiol.">
        <title>Ammonia Oxidation by the Arctic Terrestrial Thaumarchaeote Candidatus Nitrosocosmicus arcticus Is Stimulated by Increasing Temperatures.</title>
        <authorList>
            <person name="Alves R.J.E."/>
            <person name="Kerou M."/>
            <person name="Zappe A."/>
            <person name="Bittner R."/>
            <person name="Abby S.S."/>
            <person name="Schmidt H.A."/>
            <person name="Pfeifer K."/>
            <person name="Schleper C."/>
        </authorList>
    </citation>
    <scope>NUCLEOTIDE SEQUENCE [LARGE SCALE GENOMIC DNA]</scope>
    <source>
        <strain evidence="1 2">Kfb</strain>
    </source>
</reference>
<accession>A0A557SWB6</accession>
<keyword evidence="2" id="KW-1185">Reference proteome</keyword>
<dbReference type="AlphaFoldDB" id="A0A557SWB6"/>